<evidence type="ECO:0000259" key="2">
    <source>
        <dbReference type="Pfam" id="PF10099"/>
    </source>
</evidence>
<evidence type="ECO:0000256" key="1">
    <source>
        <dbReference type="SAM" id="MobiDB-lite"/>
    </source>
</evidence>
<feature type="region of interest" description="Disordered" evidence="1">
    <location>
        <begin position="1"/>
        <end position="20"/>
    </location>
</feature>
<dbReference type="Proteomes" id="UP000282125">
    <property type="component" value="Unassembled WGS sequence"/>
</dbReference>
<protein>
    <recommendedName>
        <fullName evidence="2">Anti-sigma K factor RskA C-terminal domain-containing protein</fullName>
    </recommendedName>
</protein>
<evidence type="ECO:0000313" key="4">
    <source>
        <dbReference type="Proteomes" id="UP000282125"/>
    </source>
</evidence>
<feature type="domain" description="Anti-sigma K factor RskA C-terminal" evidence="2">
    <location>
        <begin position="116"/>
        <end position="241"/>
    </location>
</feature>
<dbReference type="GO" id="GO:0005886">
    <property type="term" value="C:plasma membrane"/>
    <property type="evidence" value="ECO:0007669"/>
    <property type="project" value="InterPro"/>
</dbReference>
<organism evidence="3 4">
    <name type="scientific">Falsigemmobacter faecalis</name>
    <dbReference type="NCBI Taxonomy" id="2488730"/>
    <lineage>
        <taxon>Bacteria</taxon>
        <taxon>Pseudomonadati</taxon>
        <taxon>Pseudomonadota</taxon>
        <taxon>Alphaproteobacteria</taxon>
        <taxon>Rhodobacterales</taxon>
        <taxon>Paracoccaceae</taxon>
        <taxon>Falsigemmobacter</taxon>
    </lineage>
</organism>
<dbReference type="InterPro" id="IPR018764">
    <property type="entry name" value="RskA_C"/>
</dbReference>
<dbReference type="OrthoDB" id="9816387at2"/>
<evidence type="ECO:0000313" key="3">
    <source>
        <dbReference type="EMBL" id="RRH73022.1"/>
    </source>
</evidence>
<dbReference type="EMBL" id="RRAZ01000020">
    <property type="protein sequence ID" value="RRH73022.1"/>
    <property type="molecule type" value="Genomic_DNA"/>
</dbReference>
<dbReference type="GO" id="GO:0006417">
    <property type="term" value="P:regulation of translation"/>
    <property type="evidence" value="ECO:0007669"/>
    <property type="project" value="TreeGrafter"/>
</dbReference>
<dbReference type="GO" id="GO:0016989">
    <property type="term" value="F:sigma factor antagonist activity"/>
    <property type="evidence" value="ECO:0007669"/>
    <property type="project" value="TreeGrafter"/>
</dbReference>
<proteinExistence type="predicted"/>
<accession>A0A3P3DHJ3</accession>
<name>A0A3P3DHJ3_9RHOB</name>
<reference evidence="3 4" key="1">
    <citation type="submission" date="2018-11" db="EMBL/GenBank/DDBJ databases">
        <title>Gemmobacter sp. nov., YIM 102744-1 draft genome.</title>
        <authorList>
            <person name="Li G."/>
            <person name="Jiang Y."/>
        </authorList>
    </citation>
    <scope>NUCLEOTIDE SEQUENCE [LARGE SCALE GENOMIC DNA]</scope>
    <source>
        <strain evidence="3 4">YIM 102744-1</strain>
    </source>
</reference>
<dbReference type="PANTHER" id="PTHR37461">
    <property type="entry name" value="ANTI-SIGMA-K FACTOR RSKA"/>
    <property type="match status" value="1"/>
</dbReference>
<dbReference type="InterPro" id="IPR051474">
    <property type="entry name" value="Anti-sigma-K/W_factor"/>
</dbReference>
<keyword evidence="4" id="KW-1185">Reference proteome</keyword>
<dbReference type="AlphaFoldDB" id="A0A3P3DHJ3"/>
<sequence>MAAAQPDAAEGVSAKMSDTGMDKDFSEGGDDLLAAEFVLGGLPAADQAALARRVERDATFARLVAAWEERLAPMAEGFIPADLPPAVKRALDLRLFGVAPAGRGIWSGLALWRGLAGVATAAFLLAVALPGLRPAVSTDRLAASLTAEGSSVTYLVLYDSATGSVSLAHMSGDPVEGRDFQLWIARGTENPVSLGVIPAGVSTRVPVTSDQIRALMSTASHMAISLEPPGGSPTGQPTGPVLAVGDLLDI</sequence>
<gene>
    <name evidence="3" type="ORF">EG244_13790</name>
</gene>
<dbReference type="PANTHER" id="PTHR37461:SF1">
    <property type="entry name" value="ANTI-SIGMA-K FACTOR RSKA"/>
    <property type="match status" value="1"/>
</dbReference>
<dbReference type="Pfam" id="PF10099">
    <property type="entry name" value="RskA_C"/>
    <property type="match status" value="1"/>
</dbReference>
<comment type="caution">
    <text evidence="3">The sequence shown here is derived from an EMBL/GenBank/DDBJ whole genome shotgun (WGS) entry which is preliminary data.</text>
</comment>